<feature type="compositionally biased region" description="Polar residues" evidence="6">
    <location>
        <begin position="646"/>
        <end position="657"/>
    </location>
</feature>
<dbReference type="InterPro" id="IPR000225">
    <property type="entry name" value="Armadillo"/>
</dbReference>
<dbReference type="PANTHER" id="PTHR15651:SF7">
    <property type="entry name" value="ARMADILLO REPEAT-CONTAINING PROTEIN 8"/>
    <property type="match status" value="1"/>
</dbReference>
<dbReference type="Gene3D" id="1.25.10.10">
    <property type="entry name" value="Leucine-rich Repeat Variant"/>
    <property type="match status" value="3"/>
</dbReference>
<dbReference type="PANTHER" id="PTHR15651">
    <property type="entry name" value="ARMADILLO REPEAT-CONTAINING PROTEIN 8"/>
    <property type="match status" value="1"/>
</dbReference>
<feature type="compositionally biased region" description="Polar residues" evidence="6">
    <location>
        <begin position="380"/>
        <end position="390"/>
    </location>
</feature>
<evidence type="ECO:0000256" key="5">
    <source>
        <dbReference type="ARBA" id="ARBA00023242"/>
    </source>
</evidence>
<evidence type="ECO:0000256" key="2">
    <source>
        <dbReference type="ARBA" id="ARBA00004496"/>
    </source>
</evidence>
<dbReference type="GO" id="GO:0005737">
    <property type="term" value="C:cytoplasm"/>
    <property type="evidence" value="ECO:0007669"/>
    <property type="project" value="UniProtKB-SubCell"/>
</dbReference>
<dbReference type="InterPro" id="IPR038739">
    <property type="entry name" value="ARMC8/Vid28"/>
</dbReference>
<sequence length="1076" mass="117941">MTLDQLLTLTIFAATHTTIRYDNENEGNDDKDDKDGAVVGRSYIAMAKAFDAGSISSQLKSSSSSDRIAALRCVKNDIVGHSQRKERWVRRGIIRILVNIVTSAPDADTIGKDARQVSGTTREFTHEETARLHAIQLLASFANAGSSFLPPLLAAGTLPALLSPSCLRSEQPQIILAALRVLQSVAEASAPSFQTPLADIIFANEKLELFLHILSQPVPTPESEAQVSIVANLIRQLCREDRHQTAMVSSGILDALAMRLATFAVVAGYVLPKAEVLAKSSGLSDYIPQPARSDRGLENVLGAIAAVITDSPFRACKLLFSPSILAVFPNARHDWKMYSEAASETPELPGLRPTRQMGGDPMDLLLPFIPSHSCGTARTNFSPPGASTSKEAPYLKGRPATKSSTSSSAWNLRGDNADVETEEAESPLIPWLIHIVRSRGGSESITAAMVLTSLFKAGFAYPSREATLGLLVIPVLLNTLNEVETNVTEDDLTSLTTSGYQRLRLLAETPALLARLITDSEPLQKAAFDSDAAKTLCRLLRNTYDTPLPKGTPRPWSPHGNYQESTENVPPECQLGDAEELPGMASRTEIRASTLLAIGALATFKEEYRKAIIDEDTIPYIVESLQPSPGNPKQAKERKVEWPVTGSINDDSPSEYGNNPPSVIAQACYALRMLSRSVNILRTSLVDHMVAAPVFRLMLRHADVEVQTAATATICNLVTNFSPMRDSLMEHGVLKVLCEHAHSLDPILRLNALWALKHLVDSAPVKLKKKCVEELESGWLVRLICDDTEDEALFSARMKGDEMDEDTDMGLSVDQGHNWLSTSFYKASSPTRQQHEIPILQMAEARLTALREAEMNPVRKARHDDLAIQEQGLGFIRNLIGGSHSSSSVDSTNDTTEMIDYLFNTLGQDRLFEILASKLRPKILHPFNRRGIGTTTGTATTETRVVPPHFKVVEAVIYILVHIAASVPRHRQVVMAQTDLLRQLVRLLDPSTSSPSVSPNGNSSRGDKEVRLALCHLLNNLSWQDDDRDAPACSQRSSELRRLGFVSRLDHIAHADDELDVRERAKSALWQMKQGI</sequence>
<dbReference type="InterPro" id="IPR016024">
    <property type="entry name" value="ARM-type_fold"/>
</dbReference>
<comment type="subcellular location">
    <subcellularLocation>
        <location evidence="2">Cytoplasm</location>
    </subcellularLocation>
    <subcellularLocation>
        <location evidence="1">Nucleus</location>
    </subcellularLocation>
</comment>
<gene>
    <name evidence="7" type="ORF">DL764_002933</name>
</gene>
<keyword evidence="5" id="KW-0539">Nucleus</keyword>
<name>A0A4Q4TIJ3_9PEZI</name>
<dbReference type="AlphaFoldDB" id="A0A4Q4TIJ3"/>
<feature type="region of interest" description="Disordered" evidence="6">
    <location>
        <begin position="548"/>
        <end position="571"/>
    </location>
</feature>
<protein>
    <submittedName>
        <fullName evidence="7">Uncharacterized protein</fullName>
    </submittedName>
</protein>
<dbReference type="GO" id="GO:0005634">
    <property type="term" value="C:nucleus"/>
    <property type="evidence" value="ECO:0007669"/>
    <property type="project" value="UniProtKB-SubCell"/>
</dbReference>
<reference evidence="7 8" key="1">
    <citation type="submission" date="2018-06" db="EMBL/GenBank/DDBJ databases">
        <title>Complete Genomes of Monosporascus.</title>
        <authorList>
            <person name="Robinson A.J."/>
            <person name="Natvig D.O."/>
        </authorList>
    </citation>
    <scope>NUCLEOTIDE SEQUENCE [LARGE SCALE GENOMIC DNA]</scope>
    <source>
        <strain evidence="7 8">CBS 110550</strain>
    </source>
</reference>
<feature type="compositionally biased region" description="Polar residues" evidence="6">
    <location>
        <begin position="401"/>
        <end position="410"/>
    </location>
</feature>
<evidence type="ECO:0000256" key="1">
    <source>
        <dbReference type="ARBA" id="ARBA00004123"/>
    </source>
</evidence>
<evidence type="ECO:0000313" key="7">
    <source>
        <dbReference type="EMBL" id="RYP06821.1"/>
    </source>
</evidence>
<comment type="caution">
    <text evidence="7">The sequence shown here is derived from an EMBL/GenBank/DDBJ whole genome shotgun (WGS) entry which is preliminary data.</text>
</comment>
<evidence type="ECO:0000256" key="3">
    <source>
        <dbReference type="ARBA" id="ARBA00022490"/>
    </source>
</evidence>
<keyword evidence="4" id="KW-0677">Repeat</keyword>
<organism evidence="7 8">
    <name type="scientific">Monosporascus ibericus</name>
    <dbReference type="NCBI Taxonomy" id="155417"/>
    <lineage>
        <taxon>Eukaryota</taxon>
        <taxon>Fungi</taxon>
        <taxon>Dikarya</taxon>
        <taxon>Ascomycota</taxon>
        <taxon>Pezizomycotina</taxon>
        <taxon>Sordariomycetes</taxon>
        <taxon>Xylariomycetidae</taxon>
        <taxon>Xylariales</taxon>
        <taxon>Xylariales incertae sedis</taxon>
        <taxon>Monosporascus</taxon>
    </lineage>
</organism>
<evidence type="ECO:0000313" key="8">
    <source>
        <dbReference type="Proteomes" id="UP000293360"/>
    </source>
</evidence>
<accession>A0A4Q4TIJ3</accession>
<evidence type="ECO:0000256" key="4">
    <source>
        <dbReference type="ARBA" id="ARBA00022737"/>
    </source>
</evidence>
<evidence type="ECO:0000256" key="6">
    <source>
        <dbReference type="SAM" id="MobiDB-lite"/>
    </source>
</evidence>
<dbReference type="EMBL" id="QJNU01000115">
    <property type="protein sequence ID" value="RYP06821.1"/>
    <property type="molecule type" value="Genomic_DNA"/>
</dbReference>
<proteinExistence type="predicted"/>
<feature type="region of interest" description="Disordered" evidence="6">
    <location>
        <begin position="380"/>
        <end position="412"/>
    </location>
</feature>
<keyword evidence="8" id="KW-1185">Reference proteome</keyword>
<dbReference type="SMART" id="SM00185">
    <property type="entry name" value="ARM"/>
    <property type="match status" value="4"/>
</dbReference>
<keyword evidence="3" id="KW-0963">Cytoplasm</keyword>
<dbReference type="InterPro" id="IPR011989">
    <property type="entry name" value="ARM-like"/>
</dbReference>
<dbReference type="GO" id="GO:0043161">
    <property type="term" value="P:proteasome-mediated ubiquitin-dependent protein catabolic process"/>
    <property type="evidence" value="ECO:0007669"/>
    <property type="project" value="TreeGrafter"/>
</dbReference>
<dbReference type="SUPFAM" id="SSF48371">
    <property type="entry name" value="ARM repeat"/>
    <property type="match status" value="2"/>
</dbReference>
<dbReference type="GO" id="GO:0034657">
    <property type="term" value="C:GID complex"/>
    <property type="evidence" value="ECO:0007669"/>
    <property type="project" value="TreeGrafter"/>
</dbReference>
<dbReference type="Proteomes" id="UP000293360">
    <property type="component" value="Unassembled WGS sequence"/>
</dbReference>
<dbReference type="STRING" id="155417.A0A4Q4TIJ3"/>
<dbReference type="OrthoDB" id="5559898at2759"/>
<feature type="region of interest" description="Disordered" evidence="6">
    <location>
        <begin position="625"/>
        <end position="657"/>
    </location>
</feature>